<evidence type="ECO:0000256" key="4">
    <source>
        <dbReference type="ARBA" id="ARBA00022989"/>
    </source>
</evidence>
<accession>A0A444Y873</accession>
<evidence type="ECO:0000256" key="2">
    <source>
        <dbReference type="ARBA" id="ARBA00005982"/>
    </source>
</evidence>
<dbReference type="Gene3D" id="1.20.1250.20">
    <property type="entry name" value="MFS general substrate transporter like domains"/>
    <property type="match status" value="2"/>
</dbReference>
<dbReference type="SUPFAM" id="SSF103473">
    <property type="entry name" value="MFS general substrate transporter"/>
    <property type="match status" value="2"/>
</dbReference>
<evidence type="ECO:0000313" key="8">
    <source>
        <dbReference type="EMBL" id="RYQ98057.1"/>
    </source>
</evidence>
<proteinExistence type="inferred from homology"/>
<dbReference type="EMBL" id="SDMP01000018">
    <property type="protein sequence ID" value="RYQ98057.1"/>
    <property type="molecule type" value="Genomic_DNA"/>
</dbReference>
<evidence type="ECO:0000256" key="7">
    <source>
        <dbReference type="SAM" id="Phobius"/>
    </source>
</evidence>
<evidence type="ECO:0000256" key="1">
    <source>
        <dbReference type="ARBA" id="ARBA00004141"/>
    </source>
</evidence>
<name>A0A444Y873_ARAHY</name>
<feature type="transmembrane region" description="Helical" evidence="7">
    <location>
        <begin position="887"/>
        <end position="905"/>
    </location>
</feature>
<feature type="transmembrane region" description="Helical" evidence="7">
    <location>
        <begin position="550"/>
        <end position="572"/>
    </location>
</feature>
<feature type="transmembrane region" description="Helical" evidence="7">
    <location>
        <begin position="690"/>
        <end position="712"/>
    </location>
</feature>
<feature type="transmembrane region" description="Helical" evidence="7">
    <location>
        <begin position="626"/>
        <end position="649"/>
    </location>
</feature>
<organism evidence="8 9">
    <name type="scientific">Arachis hypogaea</name>
    <name type="common">Peanut</name>
    <dbReference type="NCBI Taxonomy" id="3818"/>
    <lineage>
        <taxon>Eukaryota</taxon>
        <taxon>Viridiplantae</taxon>
        <taxon>Streptophyta</taxon>
        <taxon>Embryophyta</taxon>
        <taxon>Tracheophyta</taxon>
        <taxon>Spermatophyta</taxon>
        <taxon>Magnoliopsida</taxon>
        <taxon>eudicotyledons</taxon>
        <taxon>Gunneridae</taxon>
        <taxon>Pentapetalae</taxon>
        <taxon>rosids</taxon>
        <taxon>fabids</taxon>
        <taxon>Fabales</taxon>
        <taxon>Fabaceae</taxon>
        <taxon>Papilionoideae</taxon>
        <taxon>50 kb inversion clade</taxon>
        <taxon>dalbergioids sensu lato</taxon>
        <taxon>Dalbergieae</taxon>
        <taxon>Pterocarpus clade</taxon>
        <taxon>Arachis</taxon>
    </lineage>
</organism>
<dbReference type="AlphaFoldDB" id="A0A444Y873"/>
<keyword evidence="4 7" id="KW-1133">Transmembrane helix</keyword>
<comment type="similarity">
    <text evidence="2">Belongs to the major facilitator superfamily. Proton-dependent oligopeptide transporter (POT/PTR) (TC 2.A.17) family.</text>
</comment>
<feature type="transmembrane region" description="Helical" evidence="7">
    <location>
        <begin position="999"/>
        <end position="1022"/>
    </location>
</feature>
<dbReference type="FunFam" id="1.20.1250.20:FF:000130">
    <property type="entry name" value="Protein NRT1/ PTR FAMILY 3.1"/>
    <property type="match status" value="1"/>
</dbReference>
<feature type="transmembrane region" description="Helical" evidence="7">
    <location>
        <begin position="805"/>
        <end position="824"/>
    </location>
</feature>
<feature type="transmembrane region" description="Helical" evidence="7">
    <location>
        <begin position="90"/>
        <end position="110"/>
    </location>
</feature>
<protein>
    <recommendedName>
        <fullName evidence="10">Protein NRT1/ PTR FAMILY 2.6</fullName>
    </recommendedName>
</protein>
<reference evidence="8 9" key="1">
    <citation type="submission" date="2019-01" db="EMBL/GenBank/DDBJ databases">
        <title>Sequencing of cultivated peanut Arachis hypogaea provides insights into genome evolution and oil improvement.</title>
        <authorList>
            <person name="Chen X."/>
        </authorList>
    </citation>
    <scope>NUCLEOTIDE SEQUENCE [LARGE SCALE GENOMIC DNA]</scope>
    <source>
        <strain evidence="9">cv. Fuhuasheng</strain>
        <tissue evidence="8">Leaves</tissue>
    </source>
</reference>
<evidence type="ECO:0000256" key="3">
    <source>
        <dbReference type="ARBA" id="ARBA00022692"/>
    </source>
</evidence>
<dbReference type="GO" id="GO:0022857">
    <property type="term" value="F:transmembrane transporter activity"/>
    <property type="evidence" value="ECO:0007669"/>
    <property type="project" value="InterPro"/>
</dbReference>
<feature type="transmembrane region" description="Helical" evidence="7">
    <location>
        <begin position="661"/>
        <end position="684"/>
    </location>
</feature>
<feature type="transmembrane region" description="Helical" evidence="7">
    <location>
        <begin position="467"/>
        <end position="488"/>
    </location>
</feature>
<dbReference type="InterPro" id="IPR000109">
    <property type="entry name" value="POT_fam"/>
</dbReference>
<feature type="transmembrane region" description="Helical" evidence="7">
    <location>
        <begin position="176"/>
        <end position="200"/>
    </location>
</feature>
<gene>
    <name evidence="8" type="ORF">Ahy_B08g094134</name>
</gene>
<evidence type="ECO:0008006" key="10">
    <source>
        <dbReference type="Google" id="ProtNLM"/>
    </source>
</evidence>
<dbReference type="InterPro" id="IPR036259">
    <property type="entry name" value="MFS_trans_sf"/>
</dbReference>
<feature type="transmembrane region" description="Helical" evidence="7">
    <location>
        <begin position="844"/>
        <end position="866"/>
    </location>
</feature>
<feature type="transmembrane region" description="Helical" evidence="7">
    <location>
        <begin position="508"/>
        <end position="529"/>
    </location>
</feature>
<feature type="transmembrane region" description="Helical" evidence="7">
    <location>
        <begin position="960"/>
        <end position="979"/>
    </location>
</feature>
<keyword evidence="3 7" id="KW-0812">Transmembrane</keyword>
<feature type="transmembrane region" description="Helical" evidence="7">
    <location>
        <begin position="925"/>
        <end position="948"/>
    </location>
</feature>
<dbReference type="Pfam" id="PF00854">
    <property type="entry name" value="PTR2"/>
    <property type="match status" value="2"/>
</dbReference>
<dbReference type="GO" id="GO:0016020">
    <property type="term" value="C:membrane"/>
    <property type="evidence" value="ECO:0007669"/>
    <property type="project" value="UniProtKB-SubCell"/>
</dbReference>
<keyword evidence="9" id="KW-1185">Reference proteome</keyword>
<dbReference type="PANTHER" id="PTHR11654">
    <property type="entry name" value="OLIGOPEPTIDE TRANSPORTER-RELATED"/>
    <property type="match status" value="1"/>
</dbReference>
<feature type="transmembrane region" description="Helical" evidence="7">
    <location>
        <begin position="64"/>
        <end position="84"/>
    </location>
</feature>
<sequence length="1027" mass="113544">MQEMTGTHSSHSREEEAQKNMGGGWTTFPFIIVAGLALASSGIGANLIVYLIQEFNIKSITAAQISNVFNGSTTLFPFIAAVVADSFFGSFPVALVSSSVALLGTVIFALTASIKSLRPEGCMNKGSRLCEAPSRVQYGVLYTGLTLAAIGFGGMRFTTATLGANQLDNPEQPAVFFNWFFLTWYVFSVAGFTGIVYIQVNVSWSVGFWICAASILIDVMVFLVGYRYYRPENPQGSALVDLARVIVASVRKWKSQLSSTTHNYYSGSVPVSAVPGKRLSFFNRAALVTEGDSIEKSWRLCTVQQVEDFKKVVGILPLWTSSIFLSTPIAMQNSLSVLQALVMDDHIGPHFKFPAGSITVIVLFSAAIFLFLLDRVLCPLYQKLVGKTPTPLQRIGVGHVFNILGMVVSAIVESKRLKMFHDRNKSMSILWLFPQLVLVGVGEAFQFPAQVALYYQQLPESLRSTSTAMISLLIGIAFYLSTALIDQVRTSTHWLPDDINFGRVDNVYWMLVILGAINFVYYLACAAFYKTHSSLREEEARKNNTSGSKPATVAGITLASSGIWANLIVYLIQEFNIKSISATQISNVGTIVFALTASIKSLRPKQCINNGSNLCEAASMMQYGVLYVGIALAAIGFGGTRFTTAALGANQFHDNTHHQNIFFNWFFFTWYVVSVAGFTGVVYIQDNVSWGVGFWICVVSNMIGVMVFLMGYRYYLPQTPQGSAFVDLARVPVASIRKWKSQLSSSTHDYYNGAHHHDATLPPVSAIPAKRFRFFNRAALVTEGDSIEKSWRLCSVQQVEDFKKVIGILPLLTSSIFLAIPIGMESNLSLLQALVMEAHLGPHFKFPAGSLGVILLISTSIFLSLLDRVLWPFYQKLTGKTPTPLQRIGVGHVFNILGMVVSAIVESKRLKMFHDANKSMSILWLFPQLVLVGVGEAFHFPGQVAFYYQQLPQALSSTSTAMISLIIGIAFYLITALTHEIRRSTHWLPDNIDYGRVDNVYWMLVLFSGINFVYYLICATFYKYSKI</sequence>
<comment type="subcellular location">
    <subcellularLocation>
        <location evidence="1">Membrane</location>
        <topology evidence="1">Multi-pass membrane protein</topology>
    </subcellularLocation>
</comment>
<evidence type="ECO:0000256" key="6">
    <source>
        <dbReference type="SAM" id="MobiDB-lite"/>
    </source>
</evidence>
<feature type="transmembrane region" description="Helical" evidence="7">
    <location>
        <begin position="394"/>
        <end position="412"/>
    </location>
</feature>
<feature type="transmembrane region" description="Helical" evidence="7">
    <location>
        <begin position="206"/>
        <end position="229"/>
    </location>
</feature>
<dbReference type="Proteomes" id="UP000289738">
    <property type="component" value="Chromosome B08"/>
</dbReference>
<comment type="caution">
    <text evidence="8">The sequence shown here is derived from an EMBL/GenBank/DDBJ whole genome shotgun (WGS) entry which is preliminary data.</text>
</comment>
<feature type="transmembrane region" description="Helical" evidence="7">
    <location>
        <begin position="432"/>
        <end position="455"/>
    </location>
</feature>
<dbReference type="CDD" id="cd17416">
    <property type="entry name" value="MFS_NPF1_2"/>
    <property type="match status" value="1"/>
</dbReference>
<feature type="transmembrane region" description="Helical" evidence="7">
    <location>
        <begin position="28"/>
        <end position="52"/>
    </location>
</feature>
<feature type="region of interest" description="Disordered" evidence="6">
    <location>
        <begin position="1"/>
        <end position="20"/>
    </location>
</feature>
<keyword evidence="5 7" id="KW-0472">Membrane</keyword>
<evidence type="ECO:0000256" key="5">
    <source>
        <dbReference type="ARBA" id="ARBA00023136"/>
    </source>
</evidence>
<feature type="transmembrane region" description="Helical" evidence="7">
    <location>
        <begin position="351"/>
        <end position="373"/>
    </location>
</feature>
<evidence type="ECO:0000313" key="9">
    <source>
        <dbReference type="Proteomes" id="UP000289738"/>
    </source>
</evidence>